<comment type="caution">
    <text evidence="3">The sequence shown here is derived from an EMBL/GenBank/DDBJ whole genome shotgun (WGS) entry which is preliminary data.</text>
</comment>
<dbReference type="CDD" id="cd05233">
    <property type="entry name" value="SDR_c"/>
    <property type="match status" value="1"/>
</dbReference>
<organism evidence="3 4">
    <name type="scientific">Cereibacter changlensis</name>
    <dbReference type="NCBI Taxonomy" id="402884"/>
    <lineage>
        <taxon>Bacteria</taxon>
        <taxon>Pseudomonadati</taxon>
        <taxon>Pseudomonadota</taxon>
        <taxon>Alphaproteobacteria</taxon>
        <taxon>Rhodobacterales</taxon>
        <taxon>Paracoccaceae</taxon>
        <taxon>Cereibacter</taxon>
    </lineage>
</organism>
<evidence type="ECO:0000256" key="1">
    <source>
        <dbReference type="ARBA" id="ARBA00006484"/>
    </source>
</evidence>
<accession>A0A4U0Z1M0</accession>
<proteinExistence type="inferred from homology"/>
<dbReference type="GO" id="GO:0030497">
    <property type="term" value="P:fatty acid elongation"/>
    <property type="evidence" value="ECO:0007669"/>
    <property type="project" value="TreeGrafter"/>
</dbReference>
<dbReference type="Gene3D" id="3.40.50.720">
    <property type="entry name" value="NAD(P)-binding Rossmann-like Domain"/>
    <property type="match status" value="1"/>
</dbReference>
<dbReference type="SMART" id="SM00822">
    <property type="entry name" value="PKS_KR"/>
    <property type="match status" value="1"/>
</dbReference>
<dbReference type="Pfam" id="PF13561">
    <property type="entry name" value="adh_short_C2"/>
    <property type="match status" value="1"/>
</dbReference>
<feature type="domain" description="Ketoreductase" evidence="2">
    <location>
        <begin position="2"/>
        <end position="172"/>
    </location>
</feature>
<dbReference type="InterPro" id="IPR002347">
    <property type="entry name" value="SDR_fam"/>
</dbReference>
<dbReference type="InterPro" id="IPR036291">
    <property type="entry name" value="NAD(P)-bd_dom_sf"/>
</dbReference>
<dbReference type="EMBL" id="SWAU01000052">
    <property type="protein sequence ID" value="TKA97169.1"/>
    <property type="molecule type" value="Genomic_DNA"/>
</dbReference>
<evidence type="ECO:0000313" key="4">
    <source>
        <dbReference type="Proteomes" id="UP000306340"/>
    </source>
</evidence>
<dbReference type="SUPFAM" id="SSF51735">
    <property type="entry name" value="NAD(P)-binding Rossmann-fold domains"/>
    <property type="match status" value="1"/>
</dbReference>
<evidence type="ECO:0000259" key="2">
    <source>
        <dbReference type="SMART" id="SM00822"/>
    </source>
</evidence>
<protein>
    <submittedName>
        <fullName evidence="3">SDR family oxidoreductase</fullName>
    </submittedName>
</protein>
<dbReference type="PANTHER" id="PTHR42760:SF40">
    <property type="entry name" value="3-OXOACYL-[ACYL-CARRIER-PROTEIN] REDUCTASE, CHLOROPLASTIC"/>
    <property type="match status" value="1"/>
</dbReference>
<dbReference type="PRINTS" id="PR00081">
    <property type="entry name" value="GDHRDH"/>
</dbReference>
<dbReference type="PANTHER" id="PTHR42760">
    <property type="entry name" value="SHORT-CHAIN DEHYDROGENASES/REDUCTASES FAMILY MEMBER"/>
    <property type="match status" value="1"/>
</dbReference>
<dbReference type="Proteomes" id="UP000306340">
    <property type="component" value="Unassembled WGS sequence"/>
</dbReference>
<dbReference type="AlphaFoldDB" id="A0A4U0Z1M0"/>
<sequence length="230" mass="25011">MKVIAITGTRKGIGRFLAEQYLERGWTVVGCSRDASDLSHERYSHYNLDVADEQAVASMMQDVRRKHGRLDALLNNAGIASMNHVLLTPASTLQRVFATNVMGTFLFCREAAKLMGRRKFGRIVNFATVATPLKLEGEAVYAASKAAVVSLTEVLARELAPMGITVNAVGPTPVPTDLVGSVPEAKMTALIARQAIPRYGTMEDVLNVCDFFLRDESDFVTGQTLYLGGV</sequence>
<comment type="similarity">
    <text evidence="1">Belongs to the short-chain dehydrogenases/reductases (SDR) family.</text>
</comment>
<dbReference type="GO" id="GO:0016616">
    <property type="term" value="F:oxidoreductase activity, acting on the CH-OH group of donors, NAD or NADP as acceptor"/>
    <property type="evidence" value="ECO:0007669"/>
    <property type="project" value="UniProtKB-ARBA"/>
</dbReference>
<name>A0A4U0Z1M0_9RHOB</name>
<dbReference type="RefSeq" id="WP_136791999.1">
    <property type="nucleotide sequence ID" value="NZ_SWAU01000052.1"/>
</dbReference>
<dbReference type="PRINTS" id="PR00080">
    <property type="entry name" value="SDRFAMILY"/>
</dbReference>
<reference evidence="3 4" key="1">
    <citation type="submission" date="2019-04" db="EMBL/GenBank/DDBJ databases">
        <title>Crypto-aerobic microbial life in anoxic (sulfidic) marine sediments.</title>
        <authorList>
            <person name="Bhattacharya S."/>
            <person name="Roy C."/>
            <person name="Mondal N."/>
            <person name="Sarkar J."/>
            <person name="Mandal S."/>
            <person name="Rameez M.J."/>
            <person name="Ghosh W."/>
        </authorList>
    </citation>
    <scope>NUCLEOTIDE SEQUENCE [LARGE SCALE GENOMIC DNA]</scope>
    <source>
        <strain evidence="3 4">SBBC</strain>
    </source>
</reference>
<evidence type="ECO:0000313" key="3">
    <source>
        <dbReference type="EMBL" id="TKA97169.1"/>
    </source>
</evidence>
<dbReference type="InterPro" id="IPR057326">
    <property type="entry name" value="KR_dom"/>
</dbReference>
<dbReference type="FunFam" id="3.40.50.720:FF:000084">
    <property type="entry name" value="Short-chain dehydrogenase reductase"/>
    <property type="match status" value="1"/>
</dbReference>
<gene>
    <name evidence="3" type="ORF">FAZ78_07545</name>
</gene>